<comment type="function">
    <text evidence="5">Involved in the synthesis of meso-diaminopimelate (m-DAP or DL-DAP), required for both lysine and peptidoglycan biosynthesis. Catalyzes the direct conversion of tetrahydrodipicolinate to LL-diaminopimelate.</text>
</comment>
<feature type="binding site" evidence="5">
    <location>
        <position position="72"/>
    </location>
    <ligand>
        <name>pyridoxal 5'-phosphate</name>
        <dbReference type="ChEBI" id="CHEBI:597326"/>
    </ligand>
</feature>
<dbReference type="PANTHER" id="PTHR43144">
    <property type="entry name" value="AMINOTRANSFERASE"/>
    <property type="match status" value="1"/>
</dbReference>
<proteinExistence type="inferred from homology"/>
<dbReference type="FunFam" id="3.40.640.10:FF:000099">
    <property type="entry name" value="LL-diaminopimelate aminotransferase, chloroplastic"/>
    <property type="match status" value="1"/>
</dbReference>
<dbReference type="AlphaFoldDB" id="D3E2N1"/>
<evidence type="ECO:0000256" key="6">
    <source>
        <dbReference type="NCBIfam" id="TIGR03542"/>
    </source>
</evidence>
<keyword evidence="4 5" id="KW-0663">Pyridoxal phosphate</keyword>
<feature type="binding site" evidence="5">
    <location>
        <begin position="108"/>
        <end position="109"/>
    </location>
    <ligand>
        <name>pyridoxal 5'-phosphate</name>
        <dbReference type="ChEBI" id="CHEBI:597326"/>
    </ligand>
</feature>
<dbReference type="InterPro" id="IPR015422">
    <property type="entry name" value="PyrdxlP-dep_Trfase_small"/>
</dbReference>
<dbReference type="GO" id="GO:0030170">
    <property type="term" value="F:pyridoxal phosphate binding"/>
    <property type="evidence" value="ECO:0007669"/>
    <property type="project" value="UniProtKB-UniRule"/>
</dbReference>
<feature type="modified residue" description="N6-(pyridoxal phosphate)lysine" evidence="5">
    <location>
        <position position="249"/>
    </location>
</feature>
<comment type="subunit">
    <text evidence="5">Homodimer.</text>
</comment>
<dbReference type="eggNOG" id="arCOG01133">
    <property type="taxonomic scope" value="Archaea"/>
</dbReference>
<comment type="catalytic activity">
    <reaction evidence="5">
        <text>(2S,6S)-2,6-diaminopimelate + 2-oxoglutarate = (S)-2,3,4,5-tetrahydrodipicolinate + L-glutamate + H2O + H(+)</text>
        <dbReference type="Rhea" id="RHEA:23988"/>
        <dbReference type="ChEBI" id="CHEBI:15377"/>
        <dbReference type="ChEBI" id="CHEBI:15378"/>
        <dbReference type="ChEBI" id="CHEBI:16810"/>
        <dbReference type="ChEBI" id="CHEBI:16845"/>
        <dbReference type="ChEBI" id="CHEBI:29985"/>
        <dbReference type="ChEBI" id="CHEBI:57609"/>
        <dbReference type="EC" id="2.6.1.83"/>
    </reaction>
</comment>
<keyword evidence="3 5" id="KW-0808">Transferase</keyword>
<dbReference type="EMBL" id="CP001719">
    <property type="protein sequence ID" value="ADC46792.1"/>
    <property type="molecule type" value="Genomic_DNA"/>
</dbReference>
<evidence type="ECO:0000259" key="7">
    <source>
        <dbReference type="Pfam" id="PF00155"/>
    </source>
</evidence>
<dbReference type="GO" id="GO:0033362">
    <property type="term" value="P:lysine biosynthetic process via diaminopimelate, diaminopimelate-aminotransferase pathway"/>
    <property type="evidence" value="ECO:0007669"/>
    <property type="project" value="UniProtKB-UniRule"/>
</dbReference>
<organism evidence="8 9">
    <name type="scientific">Methanobrevibacter ruminantium (strain ATCC 35063 / DSM 1093 / JCM 13430 / OCM 146 / M1)</name>
    <name type="common">Methanobacterium ruminantium</name>
    <dbReference type="NCBI Taxonomy" id="634498"/>
    <lineage>
        <taxon>Archaea</taxon>
        <taxon>Methanobacteriati</taxon>
        <taxon>Methanobacteriota</taxon>
        <taxon>Methanomada group</taxon>
        <taxon>Methanobacteria</taxon>
        <taxon>Methanobacteriales</taxon>
        <taxon>Methanobacteriaceae</taxon>
        <taxon>Methanobrevibacter</taxon>
    </lineage>
</organism>
<dbReference type="NCBIfam" id="TIGR03542">
    <property type="entry name" value="DAPAT_plant"/>
    <property type="match status" value="1"/>
</dbReference>
<feature type="binding site" evidence="5">
    <location>
        <position position="257"/>
    </location>
    <ligand>
        <name>pyridoxal 5'-phosphate</name>
        <dbReference type="ChEBI" id="CHEBI:597326"/>
    </ligand>
</feature>
<feature type="domain" description="Aminotransferase class I/classII large" evidence="7">
    <location>
        <begin position="34"/>
        <end position="405"/>
    </location>
</feature>
<dbReference type="InterPro" id="IPR015421">
    <property type="entry name" value="PyrdxlP-dep_Trfase_major"/>
</dbReference>
<dbReference type="UniPathway" id="UPA00034">
    <property type="reaction ID" value="UER00466"/>
</dbReference>
<comment type="pathway">
    <text evidence="5">Amino-acid biosynthesis; L-lysine biosynthesis via DAP pathway; LL-2,6-diaminopimelate from (S)-tetrahydrodipicolinate (aminotransferase route): step 1/1.</text>
</comment>
<sequence length="410" mass="46071">MVKINENYLLLQNSYLFVEVNRRAEKYMEENPDKDVIKMGIGDVTKPLTPTVIKAFKDAVDEMADGETFMGYGPEQGYDFLAEAIIKNDFNRWGVDLDLDEVFISDGAKCDTGNIQEIFDLDNVIAVTDPVYPVYVDTNVMAGRSGLIKDDGMYANIVYLPCTEENDFVPALPEEDVDLIYLCFPNNPTGTTLTKDQLAKFVEYAKENDALILFDAAYEVFITEDDVPHTIYEIEGAKEVAIEFRSFSKTAGFTGTRCAYTVVPKEIKIKTSTGDEQSVNALWNRRQTTKFNGVSYPVQKAAEAVYSEEGQKEIMENIEYYLENARIIRESLSDIGLNVYGGVNSPYIWVKTPNDMESWDFFDLLLEDANIVGTPGSGFGPSGEGYLRLTAFNTLENTKEAMNRISKLSF</sequence>
<gene>
    <name evidence="5 8" type="primary">dapL</name>
    <name evidence="8" type="ordered locus">mru_0941</name>
</gene>
<feature type="binding site" evidence="5">
    <location>
        <position position="109"/>
    </location>
    <ligand>
        <name>substrate</name>
    </ligand>
</feature>
<feature type="binding site" evidence="5">
    <location>
        <position position="15"/>
    </location>
    <ligand>
        <name>substrate</name>
    </ligand>
</feature>
<dbReference type="PATRIC" id="fig|634498.28.peg.943"/>
<dbReference type="HOGENOM" id="CLU_051433_0_0_2"/>
<feature type="binding site" evidence="5">
    <location>
        <position position="187"/>
    </location>
    <ligand>
        <name>pyridoxal 5'-phosphate</name>
        <dbReference type="ChEBI" id="CHEBI:597326"/>
    </ligand>
</feature>
<dbReference type="GO" id="GO:0010285">
    <property type="term" value="F:L,L-diaminopimelate aminotransferase activity"/>
    <property type="evidence" value="ECO:0007669"/>
    <property type="project" value="UniProtKB-UniRule"/>
</dbReference>
<evidence type="ECO:0000313" key="8">
    <source>
        <dbReference type="EMBL" id="ADC46792.1"/>
    </source>
</evidence>
<dbReference type="Gene3D" id="3.40.640.10">
    <property type="entry name" value="Type I PLP-dependent aspartate aminotransferase-like (Major domain)"/>
    <property type="match status" value="1"/>
</dbReference>
<dbReference type="EC" id="2.6.1.83" evidence="5 6"/>
<feature type="binding site" evidence="5">
    <location>
        <position position="132"/>
    </location>
    <ligand>
        <name>pyridoxal 5'-phosphate</name>
        <dbReference type="ChEBI" id="CHEBI:597326"/>
    </ligand>
</feature>
<evidence type="ECO:0000313" key="9">
    <source>
        <dbReference type="Proteomes" id="UP000008680"/>
    </source>
</evidence>
<dbReference type="Gene3D" id="3.90.1150.10">
    <property type="entry name" value="Aspartate Aminotransferase, domain 1"/>
    <property type="match status" value="1"/>
</dbReference>
<comment type="cofactor">
    <cofactor evidence="1 5">
        <name>pyridoxal 5'-phosphate</name>
        <dbReference type="ChEBI" id="CHEBI:597326"/>
    </cofactor>
</comment>
<evidence type="ECO:0000256" key="3">
    <source>
        <dbReference type="ARBA" id="ARBA00022679"/>
    </source>
</evidence>
<dbReference type="CDD" id="cd00609">
    <property type="entry name" value="AAT_like"/>
    <property type="match status" value="1"/>
</dbReference>
<keyword evidence="2 5" id="KW-0032">Aminotransferase</keyword>
<feature type="binding site" evidence="5">
    <location>
        <position position="292"/>
    </location>
    <ligand>
        <name>pyridoxal 5'-phosphate</name>
        <dbReference type="ChEBI" id="CHEBI:597326"/>
    </ligand>
</feature>
<evidence type="ECO:0000256" key="2">
    <source>
        <dbReference type="ARBA" id="ARBA00022576"/>
    </source>
</evidence>
<name>D3E2N1_METRM</name>
<evidence type="ECO:0000256" key="5">
    <source>
        <dbReference type="HAMAP-Rule" id="MF_01642"/>
    </source>
</evidence>
<feature type="binding site" evidence="5">
    <location>
        <position position="218"/>
    </location>
    <ligand>
        <name>pyridoxal 5'-phosphate</name>
        <dbReference type="ChEBI" id="CHEBI:597326"/>
    </ligand>
</feature>
<keyword evidence="9" id="KW-1185">Reference proteome</keyword>
<dbReference type="RefSeq" id="WP_012955743.1">
    <property type="nucleotide sequence ID" value="NC_013790.1"/>
</dbReference>
<comment type="similarity">
    <text evidence="5">Belongs to the class-I pyridoxal-phosphate-dependent aminotransferase family. LL-diaminopimelate aminotransferase subfamily.</text>
</comment>
<feature type="binding site" evidence="5">
    <location>
        <position position="42"/>
    </location>
    <ligand>
        <name>substrate</name>
    </ligand>
</feature>
<feature type="binding site" evidence="5">
    <location>
        <position position="292"/>
    </location>
    <ligand>
        <name>substrate</name>
    </ligand>
</feature>
<dbReference type="InterPro" id="IPR015424">
    <property type="entry name" value="PyrdxlP-dep_Trfase"/>
</dbReference>
<evidence type="ECO:0000256" key="4">
    <source>
        <dbReference type="ARBA" id="ARBA00022898"/>
    </source>
</evidence>
<dbReference type="InterPro" id="IPR004839">
    <property type="entry name" value="Aminotransferase_I/II_large"/>
</dbReference>
<accession>D3E2N1</accession>
<dbReference type="KEGG" id="mru:mru_0941"/>
<dbReference type="InterPro" id="IPR019942">
    <property type="entry name" value="DapL/ALD1"/>
</dbReference>
<dbReference type="STRING" id="634498.mru_0941"/>
<dbReference type="HAMAP" id="MF_01642">
    <property type="entry name" value="DapL_aminotrans_1"/>
    <property type="match status" value="1"/>
</dbReference>
<feature type="binding site" evidence="5">
    <location>
        <begin position="246"/>
        <end position="248"/>
    </location>
    <ligand>
        <name>pyridoxal 5'-phosphate</name>
        <dbReference type="ChEBI" id="CHEBI:597326"/>
    </ligand>
</feature>
<protein>
    <recommendedName>
        <fullName evidence="5 6">LL-diaminopimelate aminotransferase</fullName>
        <shortName evidence="5">DAP-AT</shortName>
        <shortName evidence="5">DAP-aminotransferase</shortName>
        <shortName evidence="5">LL-DAP-aminotransferase</shortName>
        <ecNumber evidence="5 6">2.6.1.83</ecNumber>
    </recommendedName>
</protein>
<feature type="binding site" evidence="5">
    <location>
        <position position="388"/>
    </location>
    <ligand>
        <name>substrate</name>
    </ligand>
</feature>
<dbReference type="Proteomes" id="UP000008680">
    <property type="component" value="Chromosome"/>
</dbReference>
<feature type="binding site" evidence="5">
    <location>
        <position position="187"/>
    </location>
    <ligand>
        <name>substrate</name>
    </ligand>
</feature>
<dbReference type="Pfam" id="PF00155">
    <property type="entry name" value="Aminotran_1_2"/>
    <property type="match status" value="1"/>
</dbReference>
<dbReference type="OrthoDB" id="372018at2157"/>
<dbReference type="SUPFAM" id="SSF53383">
    <property type="entry name" value="PLP-dependent transferases"/>
    <property type="match status" value="1"/>
</dbReference>
<feature type="binding site" evidence="5">
    <location>
        <position position="132"/>
    </location>
    <ligand>
        <name>substrate</name>
    </ligand>
</feature>
<dbReference type="GeneID" id="8770593"/>
<evidence type="ECO:0000256" key="1">
    <source>
        <dbReference type="ARBA" id="ARBA00001933"/>
    </source>
</evidence>
<reference evidence="8 9" key="1">
    <citation type="journal article" date="2010" name="PLoS ONE">
        <title>The genome sequence of the rumen methanogen Methanobrevibacter ruminantium reveals new possibilities for controlling ruminant methane emissions.</title>
        <authorList>
            <person name="Leahy S.C."/>
            <person name="Kelly W.J."/>
            <person name="Altermann E."/>
            <person name="Ronimus R.S."/>
            <person name="Yeoman C.J."/>
            <person name="Pacheco D.M."/>
            <person name="Li D."/>
            <person name="Kong Z."/>
            <person name="McTavish S."/>
            <person name="Sang C."/>
            <person name="Lambie S.C."/>
            <person name="Janssen P.H."/>
            <person name="Dey D."/>
            <person name="Attwood G.T."/>
        </authorList>
    </citation>
    <scope>NUCLEOTIDE SEQUENCE [LARGE SCALE GENOMIC DNA]</scope>
    <source>
        <strain evidence="9">ATCC 35063 / DSM 1093 / JCM 13430 / OCM 146 / M1</strain>
    </source>
</reference>